<dbReference type="EMBL" id="JACEIK010000097">
    <property type="protein sequence ID" value="MCD7449503.1"/>
    <property type="molecule type" value="Genomic_DNA"/>
</dbReference>
<proteinExistence type="predicted"/>
<evidence type="ECO:0000313" key="3">
    <source>
        <dbReference type="Proteomes" id="UP000823775"/>
    </source>
</evidence>
<evidence type="ECO:0000313" key="2">
    <source>
        <dbReference type="EMBL" id="MCD7449503.1"/>
    </source>
</evidence>
<feature type="compositionally biased region" description="Basic and acidic residues" evidence="1">
    <location>
        <begin position="92"/>
        <end position="105"/>
    </location>
</feature>
<feature type="region of interest" description="Disordered" evidence="1">
    <location>
        <begin position="69"/>
        <end position="105"/>
    </location>
</feature>
<organism evidence="2 3">
    <name type="scientific">Datura stramonium</name>
    <name type="common">Jimsonweed</name>
    <name type="synonym">Common thornapple</name>
    <dbReference type="NCBI Taxonomy" id="4076"/>
    <lineage>
        <taxon>Eukaryota</taxon>
        <taxon>Viridiplantae</taxon>
        <taxon>Streptophyta</taxon>
        <taxon>Embryophyta</taxon>
        <taxon>Tracheophyta</taxon>
        <taxon>Spermatophyta</taxon>
        <taxon>Magnoliopsida</taxon>
        <taxon>eudicotyledons</taxon>
        <taxon>Gunneridae</taxon>
        <taxon>Pentapetalae</taxon>
        <taxon>asterids</taxon>
        <taxon>lamiids</taxon>
        <taxon>Solanales</taxon>
        <taxon>Solanaceae</taxon>
        <taxon>Solanoideae</taxon>
        <taxon>Datureae</taxon>
        <taxon>Datura</taxon>
    </lineage>
</organism>
<accession>A0ABS8RSF5</accession>
<gene>
    <name evidence="2" type="ORF">HAX54_052871</name>
</gene>
<keyword evidence="3" id="KW-1185">Reference proteome</keyword>
<name>A0ABS8RSF5_DATST</name>
<reference evidence="2 3" key="1">
    <citation type="journal article" date="2021" name="BMC Genomics">
        <title>Datura genome reveals duplications of psychoactive alkaloid biosynthetic genes and high mutation rate following tissue culture.</title>
        <authorList>
            <person name="Rajewski A."/>
            <person name="Carter-House D."/>
            <person name="Stajich J."/>
            <person name="Litt A."/>
        </authorList>
    </citation>
    <scope>NUCLEOTIDE SEQUENCE [LARGE SCALE GENOMIC DNA]</scope>
    <source>
        <strain evidence="2">AR-01</strain>
    </source>
</reference>
<feature type="non-terminal residue" evidence="2">
    <location>
        <position position="1"/>
    </location>
</feature>
<sequence length="227" mass="25847">IDLSRMEEFAEGLQGRIGPSSSAFESDIFRRCCFIPPSSDGLRIPISLIKREKGIKGTTIQGKMDCSTGLDKGSSCQGKTFRAPRLQPRGSSDQREQQSHSCGRCEKKQPGVCYMNLDICYRCELQGHRKKKFPYAMHGFVAPMQISVMRVMFLVTFERISPLEDMRIVRGGISRPNRVQTDYHTVDRQELKVLPNVTKVMSSSRDDDLKKRFSVLDKFHSFLKSMP</sequence>
<comment type="caution">
    <text evidence="2">The sequence shown here is derived from an EMBL/GenBank/DDBJ whole genome shotgun (WGS) entry which is preliminary data.</text>
</comment>
<dbReference type="Proteomes" id="UP000823775">
    <property type="component" value="Unassembled WGS sequence"/>
</dbReference>
<evidence type="ECO:0000256" key="1">
    <source>
        <dbReference type="SAM" id="MobiDB-lite"/>
    </source>
</evidence>
<protein>
    <submittedName>
        <fullName evidence="2">Uncharacterized protein</fullName>
    </submittedName>
</protein>